<feature type="domain" description="HTH lysR-type" evidence="5">
    <location>
        <begin position="3"/>
        <end position="60"/>
    </location>
</feature>
<dbReference type="InterPro" id="IPR036388">
    <property type="entry name" value="WH-like_DNA-bd_sf"/>
</dbReference>
<accession>A0A443JQZ7</accession>
<evidence type="ECO:0000256" key="3">
    <source>
        <dbReference type="ARBA" id="ARBA00023125"/>
    </source>
</evidence>
<dbReference type="EMBL" id="SAUZ01000004">
    <property type="protein sequence ID" value="RWR22937.1"/>
    <property type="molecule type" value="Genomic_DNA"/>
</dbReference>
<gene>
    <name evidence="6" type="ORF">D2T30_04730</name>
</gene>
<keyword evidence="4" id="KW-0804">Transcription</keyword>
<dbReference type="GO" id="GO:0043565">
    <property type="term" value="F:sequence-specific DNA binding"/>
    <property type="evidence" value="ECO:0007669"/>
    <property type="project" value="TreeGrafter"/>
</dbReference>
<evidence type="ECO:0000256" key="1">
    <source>
        <dbReference type="ARBA" id="ARBA00009437"/>
    </source>
</evidence>
<name>A0A443JQZ7_9RHOB</name>
<reference evidence="6 7" key="1">
    <citation type="submission" date="2019-01" db="EMBL/GenBank/DDBJ databases">
        <title>Sinorhodobacter populi sp. nov. isolated from the symptomatic bark tissue of Populus euramericana canker.</title>
        <authorList>
            <person name="Xu G."/>
        </authorList>
    </citation>
    <scope>NUCLEOTIDE SEQUENCE [LARGE SCALE GENOMIC DNA]</scope>
    <source>
        <strain evidence="6 7">SK2B-1</strain>
    </source>
</reference>
<dbReference type="Gene3D" id="1.10.10.10">
    <property type="entry name" value="Winged helix-like DNA-binding domain superfamily/Winged helix DNA-binding domain"/>
    <property type="match status" value="1"/>
</dbReference>
<evidence type="ECO:0000256" key="4">
    <source>
        <dbReference type="ARBA" id="ARBA00023163"/>
    </source>
</evidence>
<dbReference type="SUPFAM" id="SSF46785">
    <property type="entry name" value="Winged helix' DNA-binding domain"/>
    <property type="match status" value="1"/>
</dbReference>
<dbReference type="InterPro" id="IPR005119">
    <property type="entry name" value="LysR_subst-bd"/>
</dbReference>
<dbReference type="SUPFAM" id="SSF53850">
    <property type="entry name" value="Periplasmic binding protein-like II"/>
    <property type="match status" value="1"/>
</dbReference>
<dbReference type="PANTHER" id="PTHR30537:SF5">
    <property type="entry name" value="HTH-TYPE TRANSCRIPTIONAL ACTIVATOR TTDR-RELATED"/>
    <property type="match status" value="1"/>
</dbReference>
<dbReference type="InterPro" id="IPR000847">
    <property type="entry name" value="LysR_HTH_N"/>
</dbReference>
<comment type="similarity">
    <text evidence="1">Belongs to the LysR transcriptional regulatory family.</text>
</comment>
<dbReference type="Proteomes" id="UP000284476">
    <property type="component" value="Unassembled WGS sequence"/>
</dbReference>
<organism evidence="6 7">
    <name type="scientific">Paenirhodobacter populi</name>
    <dbReference type="NCBI Taxonomy" id="2306993"/>
    <lineage>
        <taxon>Bacteria</taxon>
        <taxon>Pseudomonadati</taxon>
        <taxon>Pseudomonadota</taxon>
        <taxon>Alphaproteobacteria</taxon>
        <taxon>Rhodobacterales</taxon>
        <taxon>Rhodobacter group</taxon>
        <taxon>Paenirhodobacter</taxon>
    </lineage>
</organism>
<reference evidence="6 7" key="2">
    <citation type="submission" date="2019-01" db="EMBL/GenBank/DDBJ databases">
        <authorList>
            <person name="Li Y."/>
        </authorList>
    </citation>
    <scope>NUCLEOTIDE SEQUENCE [LARGE SCALE GENOMIC DNA]</scope>
    <source>
        <strain evidence="6 7">SK2B-1</strain>
    </source>
</reference>
<protein>
    <submittedName>
        <fullName evidence="6">LysR family transcriptional regulator</fullName>
    </submittedName>
</protein>
<evidence type="ECO:0000256" key="2">
    <source>
        <dbReference type="ARBA" id="ARBA00023015"/>
    </source>
</evidence>
<keyword evidence="2" id="KW-0805">Transcription regulation</keyword>
<dbReference type="GO" id="GO:0006351">
    <property type="term" value="P:DNA-templated transcription"/>
    <property type="evidence" value="ECO:0007669"/>
    <property type="project" value="TreeGrafter"/>
</dbReference>
<dbReference type="AlphaFoldDB" id="A0A443JQZ7"/>
<dbReference type="PROSITE" id="PS50931">
    <property type="entry name" value="HTH_LYSR"/>
    <property type="match status" value="1"/>
</dbReference>
<evidence type="ECO:0000313" key="7">
    <source>
        <dbReference type="Proteomes" id="UP000284476"/>
    </source>
</evidence>
<dbReference type="PANTHER" id="PTHR30537">
    <property type="entry name" value="HTH-TYPE TRANSCRIPTIONAL REGULATOR"/>
    <property type="match status" value="1"/>
</dbReference>
<proteinExistence type="inferred from homology"/>
<dbReference type="InterPro" id="IPR058163">
    <property type="entry name" value="LysR-type_TF_proteobact-type"/>
</dbReference>
<dbReference type="FunFam" id="1.10.10.10:FF:000001">
    <property type="entry name" value="LysR family transcriptional regulator"/>
    <property type="match status" value="1"/>
</dbReference>
<dbReference type="Pfam" id="PF03466">
    <property type="entry name" value="LysR_substrate"/>
    <property type="match status" value="1"/>
</dbReference>
<dbReference type="Pfam" id="PF00126">
    <property type="entry name" value="HTH_1"/>
    <property type="match status" value="1"/>
</dbReference>
<sequence length="302" mass="33325">MPDRLDSMAAFVKVADKGSFAAAANHLGISAQMVAKHVGALESRLGIRLINRTTRRQSLTEFGQHYCESCRTILADIHDAEAQATEARRIVRGVLRINAPVTFGTHALMPVIATYLEQNPELQAEVVLSDRLVDPIEDGFEATIRIGALPESTSLVARTLSPYRLIACASPSYLERHGVPTSPHDLSRHECPIFSYWPGQLGREWTFHKNEQLFHVPVHGNLMANDWKALHQAALLGFGVTLGPITALADDIAAGRLVQILDDCEGPSRPMHLLYARDRRMTPKLRQFIDAVIAAFPAEVDV</sequence>
<keyword evidence="3" id="KW-0238">DNA-binding</keyword>
<dbReference type="InterPro" id="IPR036390">
    <property type="entry name" value="WH_DNA-bd_sf"/>
</dbReference>
<evidence type="ECO:0000313" key="6">
    <source>
        <dbReference type="EMBL" id="RWR22937.1"/>
    </source>
</evidence>
<comment type="caution">
    <text evidence="6">The sequence shown here is derived from an EMBL/GenBank/DDBJ whole genome shotgun (WGS) entry which is preliminary data.</text>
</comment>
<evidence type="ECO:0000259" key="5">
    <source>
        <dbReference type="PROSITE" id="PS50931"/>
    </source>
</evidence>
<dbReference type="GO" id="GO:0003700">
    <property type="term" value="F:DNA-binding transcription factor activity"/>
    <property type="evidence" value="ECO:0007669"/>
    <property type="project" value="InterPro"/>
</dbReference>
<dbReference type="Gene3D" id="3.40.190.290">
    <property type="match status" value="1"/>
</dbReference>